<dbReference type="EMBL" id="QFWX01000003">
    <property type="protein sequence ID" value="PXX91793.1"/>
    <property type="molecule type" value="Genomic_DNA"/>
</dbReference>
<dbReference type="SMART" id="SM00267">
    <property type="entry name" value="GGDEF"/>
    <property type="match status" value="1"/>
</dbReference>
<evidence type="ECO:0000313" key="7">
    <source>
        <dbReference type="Proteomes" id="UP000253987"/>
    </source>
</evidence>
<dbReference type="InterPro" id="IPR035965">
    <property type="entry name" value="PAS-like_dom_sf"/>
</dbReference>
<gene>
    <name evidence="6" type="ORF">DIT71_07995</name>
</gene>
<feature type="domain" description="PAC" evidence="3">
    <location>
        <begin position="206"/>
        <end position="260"/>
    </location>
</feature>
<dbReference type="RefSeq" id="WP_114612674.1">
    <property type="nucleotide sequence ID" value="NZ_QFWX01000003.1"/>
</dbReference>
<evidence type="ECO:0000259" key="3">
    <source>
        <dbReference type="PROSITE" id="PS50113"/>
    </source>
</evidence>
<dbReference type="CDD" id="cd01948">
    <property type="entry name" value="EAL"/>
    <property type="match status" value="1"/>
</dbReference>
<dbReference type="PROSITE" id="PS50113">
    <property type="entry name" value="PAC"/>
    <property type="match status" value="2"/>
</dbReference>
<dbReference type="CDD" id="cd01949">
    <property type="entry name" value="GGDEF"/>
    <property type="match status" value="1"/>
</dbReference>
<name>A0A2V3ZP45_9GAMM</name>
<dbReference type="PANTHER" id="PTHR44757">
    <property type="entry name" value="DIGUANYLATE CYCLASE DGCP"/>
    <property type="match status" value="1"/>
</dbReference>
<comment type="caution">
    <text evidence="6">The sequence shown here is derived from an EMBL/GenBank/DDBJ whole genome shotgun (WGS) entry which is preliminary data.</text>
</comment>
<dbReference type="SMART" id="SM00052">
    <property type="entry name" value="EAL"/>
    <property type="match status" value="1"/>
</dbReference>
<dbReference type="Pfam" id="PF00563">
    <property type="entry name" value="EAL"/>
    <property type="match status" value="1"/>
</dbReference>
<feature type="domain" description="EAL" evidence="4">
    <location>
        <begin position="560"/>
        <end position="814"/>
    </location>
</feature>
<dbReference type="InterPro" id="IPR001633">
    <property type="entry name" value="EAL_dom"/>
</dbReference>
<keyword evidence="1" id="KW-0418">Kinase</keyword>
<dbReference type="Gene3D" id="3.30.450.20">
    <property type="entry name" value="PAS domain"/>
    <property type="match status" value="2"/>
</dbReference>
<dbReference type="SUPFAM" id="SSF141868">
    <property type="entry name" value="EAL domain-like"/>
    <property type="match status" value="1"/>
</dbReference>
<dbReference type="InterPro" id="IPR000160">
    <property type="entry name" value="GGDEF_dom"/>
</dbReference>
<keyword evidence="7" id="KW-1185">Reference proteome</keyword>
<feature type="domain" description="PAS" evidence="2">
    <location>
        <begin position="132"/>
        <end position="181"/>
    </location>
</feature>
<dbReference type="NCBIfam" id="TIGR00229">
    <property type="entry name" value="sensory_box"/>
    <property type="match status" value="1"/>
</dbReference>
<dbReference type="Gene3D" id="3.30.70.270">
    <property type="match status" value="1"/>
</dbReference>
<feature type="domain" description="GGDEF" evidence="5">
    <location>
        <begin position="419"/>
        <end position="551"/>
    </location>
</feature>
<dbReference type="Pfam" id="PF00990">
    <property type="entry name" value="GGDEF"/>
    <property type="match status" value="1"/>
</dbReference>
<protein>
    <recommendedName>
        <fullName evidence="8">Diguanylate cyclase</fullName>
    </recommendedName>
</protein>
<dbReference type="InterPro" id="IPR052155">
    <property type="entry name" value="Biofilm_reg_signaling"/>
</dbReference>
<dbReference type="InterPro" id="IPR000700">
    <property type="entry name" value="PAS-assoc_C"/>
</dbReference>
<evidence type="ECO:0000259" key="4">
    <source>
        <dbReference type="PROSITE" id="PS50883"/>
    </source>
</evidence>
<evidence type="ECO:0000259" key="2">
    <source>
        <dbReference type="PROSITE" id="PS50112"/>
    </source>
</evidence>
<dbReference type="NCBIfam" id="TIGR00254">
    <property type="entry name" value="GGDEF"/>
    <property type="match status" value="1"/>
</dbReference>
<dbReference type="InterPro" id="IPR029787">
    <property type="entry name" value="Nucleotide_cyclase"/>
</dbReference>
<keyword evidence="1" id="KW-0808">Transferase</keyword>
<dbReference type="Gene3D" id="3.20.20.450">
    <property type="entry name" value="EAL domain"/>
    <property type="match status" value="1"/>
</dbReference>
<dbReference type="InterPro" id="IPR013656">
    <property type="entry name" value="PAS_4"/>
</dbReference>
<evidence type="ECO:0000256" key="1">
    <source>
        <dbReference type="ARBA" id="ARBA00022777"/>
    </source>
</evidence>
<proteinExistence type="predicted"/>
<accession>A0A2V3ZP45</accession>
<sequence length="817" mass="90039">MAGQPDTFELFTDLTEALASACSVVCAAVIVKGECSPSHLVGDEDAAKLLLTLESVQATLEDGIPRTEMPPFNAPLAAAAFIAVEPLSVPYQKAPAPVIAFAGDHLADRDRAVALLHSLTAETGNELMRLRQSPFLAAALAEIECGVTIADPSLEDTPLIYVNAAFERMTGYPKADLLGRNCRFLQGNLTDQPGLRIIRNALSRGMDCTTVVTNYRSNGEPFENRVKLRTLRSNDGALSYIIGIQLDVTREHAALDSLARQKHRYESLIETQSGYIWLMSAEGELMEVPEKWLELAGLPSSGGQPDLAAIRDALPPDAAQAFKEGWVEALRNTTPFQVIYQLPARSDSPRWFLDRVTPVLDDENGLLEWIAASQDITDLKTAEKEVERAAYEDRLTGLLSPEGFAQHLDERLREGDLHPASPVVVVDIKALREINNTQGYDVGDEVLREVARRLRTEIGEHGLIARTGGDEFTVLAPLDCQRTRRRLRECMAAVFDVPFQIRGFAFHVDASFGYARIRSSAGDARKLMTDAALAMHQSQHNPSATWTQYTKALEHQTRETVNLTTKLRRALETDQLELHYQPQVDLVSGGIVSAEALLRWNHPQVGFIAPDQFIPLAEQSQLIGPIGDWVLRQACRDLRAWRDGGLPVTPVSINLSLIEFQLGSIPDKIRHALAEFDLPPGMLTLEITESVFEQHSQALRQDLETLSAMGVRLSLDDFGTGYSSLGHLNDYFFDEIKIDKSFIFQLDEGPYSQAIVKAVAVIAAALGADVVAEGLELVSQVATVRQLGCTKGQGYHFSRPVTESCWRQLLIDQNAFA</sequence>
<dbReference type="PROSITE" id="PS50887">
    <property type="entry name" value="GGDEF"/>
    <property type="match status" value="1"/>
</dbReference>
<dbReference type="InterPro" id="IPR000014">
    <property type="entry name" value="PAS"/>
</dbReference>
<feature type="domain" description="PAC" evidence="3">
    <location>
        <begin position="332"/>
        <end position="388"/>
    </location>
</feature>
<evidence type="ECO:0000259" key="5">
    <source>
        <dbReference type="PROSITE" id="PS50887"/>
    </source>
</evidence>
<dbReference type="Proteomes" id="UP000253987">
    <property type="component" value="Unassembled WGS sequence"/>
</dbReference>
<dbReference type="SUPFAM" id="SSF55073">
    <property type="entry name" value="Nucleotide cyclase"/>
    <property type="match status" value="1"/>
</dbReference>
<dbReference type="PROSITE" id="PS50883">
    <property type="entry name" value="EAL"/>
    <property type="match status" value="1"/>
</dbReference>
<dbReference type="CDD" id="cd00130">
    <property type="entry name" value="PAS"/>
    <property type="match status" value="2"/>
</dbReference>
<dbReference type="InterPro" id="IPR001610">
    <property type="entry name" value="PAC"/>
</dbReference>
<evidence type="ECO:0008006" key="8">
    <source>
        <dbReference type="Google" id="ProtNLM"/>
    </source>
</evidence>
<dbReference type="SMART" id="SM00086">
    <property type="entry name" value="PAC"/>
    <property type="match status" value="2"/>
</dbReference>
<dbReference type="Pfam" id="PF13426">
    <property type="entry name" value="PAS_9"/>
    <property type="match status" value="1"/>
</dbReference>
<dbReference type="InterPro" id="IPR043128">
    <property type="entry name" value="Rev_trsase/Diguanyl_cyclase"/>
</dbReference>
<dbReference type="OrthoDB" id="8416215at2"/>
<dbReference type="AlphaFoldDB" id="A0A2V3ZP45"/>
<reference evidence="7" key="1">
    <citation type="submission" date="2018-05" db="EMBL/GenBank/DDBJ databases">
        <authorList>
            <person name="Lu D."/>
        </authorList>
    </citation>
    <scope>NUCLEOTIDE SEQUENCE [LARGE SCALE GENOMIC DNA]</scope>
    <source>
        <strain evidence="7">F01</strain>
    </source>
</reference>
<evidence type="ECO:0000313" key="6">
    <source>
        <dbReference type="EMBL" id="PXX91793.1"/>
    </source>
</evidence>
<reference evidence="6 7" key="2">
    <citation type="submission" date="2018-06" db="EMBL/GenBank/DDBJ databases">
        <title>Marinobactersediminissp. nov, a moderately halophilic bacterium isolated from marine solar saltern.</title>
        <authorList>
            <person name="Zhang Y."/>
        </authorList>
    </citation>
    <scope>NUCLEOTIDE SEQUENCE [LARGE SCALE GENOMIC DNA]</scope>
    <source>
        <strain evidence="6 7">F01</strain>
    </source>
</reference>
<dbReference type="GO" id="GO:0016301">
    <property type="term" value="F:kinase activity"/>
    <property type="evidence" value="ECO:0007669"/>
    <property type="project" value="UniProtKB-KW"/>
</dbReference>
<dbReference type="InterPro" id="IPR035919">
    <property type="entry name" value="EAL_sf"/>
</dbReference>
<organism evidence="6 7">
    <name type="scientific">Marinobacter vulgaris</name>
    <dbReference type="NCBI Taxonomy" id="1928331"/>
    <lineage>
        <taxon>Bacteria</taxon>
        <taxon>Pseudomonadati</taxon>
        <taxon>Pseudomonadota</taxon>
        <taxon>Gammaproteobacteria</taxon>
        <taxon>Pseudomonadales</taxon>
        <taxon>Marinobacteraceae</taxon>
        <taxon>Marinobacter</taxon>
    </lineage>
</organism>
<dbReference type="SMART" id="SM00091">
    <property type="entry name" value="PAS"/>
    <property type="match status" value="2"/>
</dbReference>
<dbReference type="Pfam" id="PF08448">
    <property type="entry name" value="PAS_4"/>
    <property type="match status" value="1"/>
</dbReference>
<dbReference type="SUPFAM" id="SSF55785">
    <property type="entry name" value="PYP-like sensor domain (PAS domain)"/>
    <property type="match status" value="2"/>
</dbReference>
<dbReference type="PROSITE" id="PS50112">
    <property type="entry name" value="PAS"/>
    <property type="match status" value="1"/>
</dbReference>
<dbReference type="PANTHER" id="PTHR44757:SF2">
    <property type="entry name" value="BIOFILM ARCHITECTURE MAINTENANCE PROTEIN MBAA"/>
    <property type="match status" value="1"/>
</dbReference>